<organism evidence="1 2">
    <name type="scientific">Pelagibacterium luteolum</name>
    <dbReference type="NCBI Taxonomy" id="440168"/>
    <lineage>
        <taxon>Bacteria</taxon>
        <taxon>Pseudomonadati</taxon>
        <taxon>Pseudomonadota</taxon>
        <taxon>Alphaproteobacteria</taxon>
        <taxon>Hyphomicrobiales</taxon>
        <taxon>Devosiaceae</taxon>
        <taxon>Pelagibacterium</taxon>
    </lineage>
</organism>
<dbReference type="AlphaFoldDB" id="A0A1G7TPS8"/>
<dbReference type="Pfam" id="PF10983">
    <property type="entry name" value="DUF2793"/>
    <property type="match status" value="1"/>
</dbReference>
<reference evidence="1 2" key="1">
    <citation type="submission" date="2016-10" db="EMBL/GenBank/DDBJ databases">
        <authorList>
            <person name="de Groot N.N."/>
        </authorList>
    </citation>
    <scope>NUCLEOTIDE SEQUENCE [LARGE SCALE GENOMIC DNA]</scope>
    <source>
        <strain evidence="1 2">CGMCC 1.10267</strain>
    </source>
</reference>
<accession>A0A1G7TPS8</accession>
<gene>
    <name evidence="1" type="ORF">SAMN04487974_102234</name>
</gene>
<dbReference type="RefSeq" id="WP_090592942.1">
    <property type="nucleotide sequence ID" value="NZ_FNCS01000002.1"/>
</dbReference>
<evidence type="ECO:0000313" key="1">
    <source>
        <dbReference type="EMBL" id="SDG36659.1"/>
    </source>
</evidence>
<dbReference type="OrthoDB" id="564699at2"/>
<sequence>MTTTTRLDLPLMAPEQAQKHVTHNEALLLLDAIVQLRLAEIGRDDPPDNPDEGASYGIGDAPTGAWAGHDGAVASWTLGGWRFATPVEGWLAWDADAGRVCFYRDGDWTGVLDQVDRVGIGGVADDINRLMVRSEAALFTAVQDAEGGSGDVRLTLNKEASGDSATVLFQTGFSGRAEIGLAGNDDFAFKTSADGSDFATALTLTAEGFVRFDQMMGSAVSFPVVADGVLTVTTSYAVPAPETGTSDEIDTITGGFDGAMLIATGTMGTTLTFRDGIGNLKLGGDRELAAFKDSLMLVRRGPHWIELSFRDND</sequence>
<dbReference type="EMBL" id="FNCS01000002">
    <property type="protein sequence ID" value="SDG36659.1"/>
    <property type="molecule type" value="Genomic_DNA"/>
</dbReference>
<evidence type="ECO:0000313" key="2">
    <source>
        <dbReference type="Proteomes" id="UP000199495"/>
    </source>
</evidence>
<dbReference type="Proteomes" id="UP000199495">
    <property type="component" value="Unassembled WGS sequence"/>
</dbReference>
<dbReference type="InterPro" id="IPR021251">
    <property type="entry name" value="DUF2793"/>
</dbReference>
<proteinExistence type="predicted"/>
<keyword evidence="2" id="KW-1185">Reference proteome</keyword>
<protein>
    <recommendedName>
        <fullName evidence="3">DUF2793 domain-containing protein</fullName>
    </recommendedName>
</protein>
<evidence type="ECO:0008006" key="3">
    <source>
        <dbReference type="Google" id="ProtNLM"/>
    </source>
</evidence>
<dbReference type="STRING" id="440168.SAMN04487974_102234"/>
<name>A0A1G7TPS8_9HYPH</name>